<dbReference type="EMBL" id="ABDF02000003">
    <property type="protein sequence ID" value="EHK25493.1"/>
    <property type="molecule type" value="Genomic_DNA"/>
</dbReference>
<evidence type="ECO:0000313" key="2">
    <source>
        <dbReference type="Proteomes" id="UP000007115"/>
    </source>
</evidence>
<organism evidence="1 2">
    <name type="scientific">Hypocrea virens (strain Gv29-8 / FGSC 10586)</name>
    <name type="common">Gliocladium virens</name>
    <name type="synonym">Trichoderma virens</name>
    <dbReference type="NCBI Taxonomy" id="413071"/>
    <lineage>
        <taxon>Eukaryota</taxon>
        <taxon>Fungi</taxon>
        <taxon>Dikarya</taxon>
        <taxon>Ascomycota</taxon>
        <taxon>Pezizomycotina</taxon>
        <taxon>Sordariomycetes</taxon>
        <taxon>Hypocreomycetidae</taxon>
        <taxon>Hypocreales</taxon>
        <taxon>Hypocreaceae</taxon>
        <taxon>Trichoderma</taxon>
    </lineage>
</organism>
<proteinExistence type="predicted"/>
<dbReference type="HOGENOM" id="CLU_3068985_0_0_1"/>
<name>G9MJ29_HYPVG</name>
<sequence>MIHVLLVRRHQPSISQYCAPFNEDPHHCYSASAVWIMSGPFLSPTFSPACVPE</sequence>
<accession>G9MJ29</accession>
<protein>
    <submittedName>
        <fullName evidence="1">Uncharacterized protein</fullName>
    </submittedName>
</protein>
<gene>
    <name evidence="1" type="ORF">TRIVIDRAFT_91773</name>
</gene>
<dbReference type="GeneID" id="25799014"/>
<comment type="caution">
    <text evidence="1">The sequence shown here is derived from an EMBL/GenBank/DDBJ whole genome shotgun (WGS) entry which is preliminary data.</text>
</comment>
<dbReference type="InParanoid" id="G9MJ29"/>
<evidence type="ECO:0000313" key="1">
    <source>
        <dbReference type="EMBL" id="EHK25493.1"/>
    </source>
</evidence>
<dbReference type="Proteomes" id="UP000007115">
    <property type="component" value="Unassembled WGS sequence"/>
</dbReference>
<dbReference type="VEuPathDB" id="FungiDB:TRIVIDRAFT_91773"/>
<reference evidence="1 2" key="1">
    <citation type="journal article" date="2011" name="Genome Biol.">
        <title>Comparative genome sequence analysis underscores mycoparasitism as the ancestral life style of Trichoderma.</title>
        <authorList>
            <person name="Kubicek C.P."/>
            <person name="Herrera-Estrella A."/>
            <person name="Seidl-Seiboth V."/>
            <person name="Martinez D.A."/>
            <person name="Druzhinina I.S."/>
            <person name="Thon M."/>
            <person name="Zeilinger S."/>
            <person name="Casas-Flores S."/>
            <person name="Horwitz B.A."/>
            <person name="Mukherjee P.K."/>
            <person name="Mukherjee M."/>
            <person name="Kredics L."/>
            <person name="Alcaraz L.D."/>
            <person name="Aerts A."/>
            <person name="Antal Z."/>
            <person name="Atanasova L."/>
            <person name="Cervantes-Badillo M.G."/>
            <person name="Challacombe J."/>
            <person name="Chertkov O."/>
            <person name="McCluskey K."/>
            <person name="Coulpier F."/>
            <person name="Deshpande N."/>
            <person name="von Doehren H."/>
            <person name="Ebbole D.J."/>
            <person name="Esquivel-Naranjo E.U."/>
            <person name="Fekete E."/>
            <person name="Flipphi M."/>
            <person name="Glaser F."/>
            <person name="Gomez-Rodriguez E.Y."/>
            <person name="Gruber S."/>
            <person name="Han C."/>
            <person name="Henrissat B."/>
            <person name="Hermosa R."/>
            <person name="Hernandez-Onate M."/>
            <person name="Karaffa L."/>
            <person name="Kosti I."/>
            <person name="Le Crom S."/>
            <person name="Lindquist E."/>
            <person name="Lucas S."/>
            <person name="Luebeck M."/>
            <person name="Luebeck P.S."/>
            <person name="Margeot A."/>
            <person name="Metz B."/>
            <person name="Misra M."/>
            <person name="Nevalainen H."/>
            <person name="Omann M."/>
            <person name="Packer N."/>
            <person name="Perrone G."/>
            <person name="Uresti-Rivera E.E."/>
            <person name="Salamov A."/>
            <person name="Schmoll M."/>
            <person name="Seiboth B."/>
            <person name="Shapiro H."/>
            <person name="Sukno S."/>
            <person name="Tamayo-Ramos J.A."/>
            <person name="Tisch D."/>
            <person name="Wiest A."/>
            <person name="Wilkinson H.H."/>
            <person name="Zhang M."/>
            <person name="Coutinho P.M."/>
            <person name="Kenerley C.M."/>
            <person name="Monte E."/>
            <person name="Baker S.E."/>
            <person name="Grigoriev I.V."/>
        </authorList>
    </citation>
    <scope>NUCLEOTIDE SEQUENCE [LARGE SCALE GENOMIC DNA]</scope>
    <source>
        <strain evidence="2">Gv29-8 / FGSC 10586</strain>
    </source>
</reference>
<dbReference type="RefSeq" id="XP_013959699.1">
    <property type="nucleotide sequence ID" value="XM_014104224.1"/>
</dbReference>
<keyword evidence="2" id="KW-1185">Reference proteome</keyword>
<dbReference type="AlphaFoldDB" id="G9MJ29"/>